<keyword evidence="2" id="KW-0812">Transmembrane</keyword>
<comment type="caution">
    <text evidence="4">The sequence shown here is derived from an EMBL/GenBank/DDBJ whole genome shotgun (WGS) entry which is preliminary data.</text>
</comment>
<sequence>MASKAATHYLQYDIQWSSLALLYYDYALTFPMEVQYLWRDKFRLSTILYVFCRYALVANVLYLLAISDKLTDEVRDRLLSTSMLILKSHSCNSWYKFLGALSVLGRAAVIITFTGRVYAVWSQNQYILAYLSILGLACIALDITHVPGLRCVGSSSIPIGTPLQRYANHLLSILMATFEFSAVVLTAVRCVQSFRAGSATWGSERGGLLYVIFEQGVLIMSAFTIATVVLIYRGSSGFWQRLLNALTLPLSGLLTARFLLHVRRWDFERTGGIRATAGSNFDSQDNSVVFRVAGLISTIVDEFVSDPVARAATKSTTEADTTLYQGSESASSNGIRTEKVIDANAPEMVQGT</sequence>
<feature type="transmembrane region" description="Helical" evidence="2">
    <location>
        <begin position="127"/>
        <end position="146"/>
    </location>
</feature>
<feature type="transmembrane region" description="Helical" evidence="2">
    <location>
        <begin position="47"/>
        <end position="66"/>
    </location>
</feature>
<evidence type="ECO:0000256" key="2">
    <source>
        <dbReference type="SAM" id="Phobius"/>
    </source>
</evidence>
<feature type="transmembrane region" description="Helical" evidence="2">
    <location>
        <begin position="94"/>
        <end position="115"/>
    </location>
</feature>
<evidence type="ECO:0000259" key="3">
    <source>
        <dbReference type="Pfam" id="PF20151"/>
    </source>
</evidence>
<dbReference type="Pfam" id="PF20151">
    <property type="entry name" value="DUF6533"/>
    <property type="match status" value="1"/>
</dbReference>
<dbReference type="InterPro" id="IPR045340">
    <property type="entry name" value="DUF6533"/>
</dbReference>
<dbReference type="OrthoDB" id="3267855at2759"/>
<evidence type="ECO:0000256" key="1">
    <source>
        <dbReference type="SAM" id="MobiDB-lite"/>
    </source>
</evidence>
<keyword evidence="2" id="KW-1133">Transmembrane helix</keyword>
<evidence type="ECO:0000313" key="5">
    <source>
        <dbReference type="Proteomes" id="UP000292702"/>
    </source>
</evidence>
<feature type="transmembrane region" description="Helical" evidence="2">
    <location>
        <begin position="208"/>
        <end position="232"/>
    </location>
</feature>
<feature type="transmembrane region" description="Helical" evidence="2">
    <location>
        <begin position="166"/>
        <end position="188"/>
    </location>
</feature>
<keyword evidence="5" id="KW-1185">Reference proteome</keyword>
<dbReference type="EMBL" id="RWJN01000435">
    <property type="protein sequence ID" value="TCD61729.1"/>
    <property type="molecule type" value="Genomic_DNA"/>
</dbReference>
<feature type="region of interest" description="Disordered" evidence="1">
    <location>
        <begin position="320"/>
        <end position="352"/>
    </location>
</feature>
<accession>A0A4R0RBN3</accession>
<proteinExistence type="predicted"/>
<reference evidence="4 5" key="1">
    <citation type="submission" date="2018-11" db="EMBL/GenBank/DDBJ databases">
        <title>Genome assembly of Steccherinum ochraceum LE-BIN_3174, the white-rot fungus of the Steccherinaceae family (The Residual Polyporoid clade, Polyporales, Basidiomycota).</title>
        <authorList>
            <person name="Fedorova T.V."/>
            <person name="Glazunova O.A."/>
            <person name="Landesman E.O."/>
            <person name="Moiseenko K.V."/>
            <person name="Psurtseva N.V."/>
            <person name="Savinova O.S."/>
            <person name="Shakhova N.V."/>
            <person name="Tyazhelova T.V."/>
            <person name="Vasina D.V."/>
        </authorList>
    </citation>
    <scope>NUCLEOTIDE SEQUENCE [LARGE SCALE GENOMIC DNA]</scope>
    <source>
        <strain evidence="4 5">LE-BIN_3174</strain>
    </source>
</reference>
<feature type="domain" description="DUF6533" evidence="3">
    <location>
        <begin position="17"/>
        <end position="55"/>
    </location>
</feature>
<protein>
    <recommendedName>
        <fullName evidence="3">DUF6533 domain-containing protein</fullName>
    </recommendedName>
</protein>
<name>A0A4R0RBN3_9APHY</name>
<feature type="transmembrane region" description="Helical" evidence="2">
    <location>
        <begin position="238"/>
        <end position="260"/>
    </location>
</feature>
<gene>
    <name evidence="4" type="ORF">EIP91_007996</name>
</gene>
<feature type="compositionally biased region" description="Polar residues" evidence="1">
    <location>
        <begin position="320"/>
        <end position="335"/>
    </location>
</feature>
<feature type="non-terminal residue" evidence="4">
    <location>
        <position position="352"/>
    </location>
</feature>
<keyword evidence="2" id="KW-0472">Membrane</keyword>
<dbReference type="AlphaFoldDB" id="A0A4R0RBN3"/>
<evidence type="ECO:0000313" key="4">
    <source>
        <dbReference type="EMBL" id="TCD61729.1"/>
    </source>
</evidence>
<dbReference type="Proteomes" id="UP000292702">
    <property type="component" value="Unassembled WGS sequence"/>
</dbReference>
<organism evidence="4 5">
    <name type="scientific">Steccherinum ochraceum</name>
    <dbReference type="NCBI Taxonomy" id="92696"/>
    <lineage>
        <taxon>Eukaryota</taxon>
        <taxon>Fungi</taxon>
        <taxon>Dikarya</taxon>
        <taxon>Basidiomycota</taxon>
        <taxon>Agaricomycotina</taxon>
        <taxon>Agaricomycetes</taxon>
        <taxon>Polyporales</taxon>
        <taxon>Steccherinaceae</taxon>
        <taxon>Steccherinum</taxon>
    </lineage>
</organism>